<accession>A0A6G1F8L6</accession>
<gene>
    <name evidence="1" type="ORF">E2562_016133</name>
</gene>
<name>A0A6G1F8L6_9ORYZ</name>
<dbReference type="AlphaFoldDB" id="A0A6G1F8L6"/>
<dbReference type="Proteomes" id="UP000479710">
    <property type="component" value="Unassembled WGS sequence"/>
</dbReference>
<reference evidence="1 2" key="1">
    <citation type="submission" date="2019-11" db="EMBL/GenBank/DDBJ databases">
        <title>Whole genome sequence of Oryza granulata.</title>
        <authorList>
            <person name="Li W."/>
        </authorList>
    </citation>
    <scope>NUCLEOTIDE SEQUENCE [LARGE SCALE GENOMIC DNA]</scope>
    <source>
        <strain evidence="2">cv. Menghai</strain>
        <tissue evidence="1">Leaf</tissue>
    </source>
</reference>
<dbReference type="EMBL" id="SPHZ02000001">
    <property type="protein sequence ID" value="KAF0933185.1"/>
    <property type="molecule type" value="Genomic_DNA"/>
</dbReference>
<sequence>MQGIEASLKIGIMVAGRCTYRSSRVLTAVSGAAAASPVVVLGSGTSMHPAEQLMIEHSSRDFFEIERSKPLPFSAEKWRRVFYKEVAEHNGQSLLLDYIYF</sequence>
<evidence type="ECO:0000313" key="2">
    <source>
        <dbReference type="Proteomes" id="UP000479710"/>
    </source>
</evidence>
<proteinExistence type="predicted"/>
<protein>
    <submittedName>
        <fullName evidence="1">Uncharacterized protein</fullName>
    </submittedName>
</protein>
<keyword evidence="2" id="KW-1185">Reference proteome</keyword>
<comment type="caution">
    <text evidence="1">The sequence shown here is derived from an EMBL/GenBank/DDBJ whole genome shotgun (WGS) entry which is preliminary data.</text>
</comment>
<evidence type="ECO:0000313" key="1">
    <source>
        <dbReference type="EMBL" id="KAF0933185.1"/>
    </source>
</evidence>
<organism evidence="1 2">
    <name type="scientific">Oryza meyeriana var. granulata</name>
    <dbReference type="NCBI Taxonomy" id="110450"/>
    <lineage>
        <taxon>Eukaryota</taxon>
        <taxon>Viridiplantae</taxon>
        <taxon>Streptophyta</taxon>
        <taxon>Embryophyta</taxon>
        <taxon>Tracheophyta</taxon>
        <taxon>Spermatophyta</taxon>
        <taxon>Magnoliopsida</taxon>
        <taxon>Liliopsida</taxon>
        <taxon>Poales</taxon>
        <taxon>Poaceae</taxon>
        <taxon>BOP clade</taxon>
        <taxon>Oryzoideae</taxon>
        <taxon>Oryzeae</taxon>
        <taxon>Oryzinae</taxon>
        <taxon>Oryza</taxon>
        <taxon>Oryza meyeriana</taxon>
    </lineage>
</organism>